<feature type="chain" id="PRO_5040488205" evidence="2">
    <location>
        <begin position="24"/>
        <end position="385"/>
    </location>
</feature>
<feature type="compositionally biased region" description="Basic and acidic residues" evidence="1">
    <location>
        <begin position="308"/>
        <end position="321"/>
    </location>
</feature>
<proteinExistence type="predicted"/>
<dbReference type="Proteomes" id="UP001152799">
    <property type="component" value="Chromosome 8"/>
</dbReference>
<feature type="region of interest" description="Disordered" evidence="1">
    <location>
        <begin position="184"/>
        <end position="204"/>
    </location>
</feature>
<name>A0A9N9N0R2_9CUCU</name>
<dbReference type="OrthoDB" id="8195832at2759"/>
<feature type="compositionally biased region" description="Polar residues" evidence="1">
    <location>
        <begin position="291"/>
        <end position="306"/>
    </location>
</feature>
<evidence type="ECO:0000256" key="1">
    <source>
        <dbReference type="SAM" id="MobiDB-lite"/>
    </source>
</evidence>
<feature type="region of interest" description="Disordered" evidence="1">
    <location>
        <begin position="264"/>
        <end position="328"/>
    </location>
</feature>
<reference evidence="3" key="1">
    <citation type="submission" date="2022-01" db="EMBL/GenBank/DDBJ databases">
        <authorList>
            <person name="King R."/>
        </authorList>
    </citation>
    <scope>NUCLEOTIDE SEQUENCE</scope>
</reference>
<dbReference type="EMBL" id="OU892284">
    <property type="protein sequence ID" value="CAG9772954.1"/>
    <property type="molecule type" value="Genomic_DNA"/>
</dbReference>
<feature type="compositionally biased region" description="Polar residues" evidence="1">
    <location>
        <begin position="194"/>
        <end position="204"/>
    </location>
</feature>
<evidence type="ECO:0000256" key="2">
    <source>
        <dbReference type="SAM" id="SignalP"/>
    </source>
</evidence>
<feature type="compositionally biased region" description="Basic and acidic residues" evidence="1">
    <location>
        <begin position="184"/>
        <end position="193"/>
    </location>
</feature>
<gene>
    <name evidence="3" type="ORF">CEUTPL_LOCUS13355</name>
</gene>
<protein>
    <submittedName>
        <fullName evidence="3">Uncharacterized protein</fullName>
    </submittedName>
</protein>
<sequence>MSKISVFYFCLVVLIGITQEVLCDNEPLHTKPLYQYRYQTEDMMKTSASSRPVRGYHVVEGGYYPEESGSIGSGQYYRPIGHNLGYGGAGIGLGSGGAGIGFGAGLGGYGIGPGGFGGAGFGLEQPIGYQPQFIGGGGIGAAGLGGYISPAVHHNHHGYGGEEVDKSEFNSGKKNVEDVKFEKAHGKKGEEVNHGQQGYSHGGQTVQDAKGENGYYSNAAGGKKIIEDGKQYNGGENFNQEGKNEAENKLKKGHKKGHVIKGFKSSHHKDETGKTEEYYDEEHDEGDNVAFNGQSGAFGQKGQSSYKGGHEDGKFNEQEHKKSGHVSNQYAVSKETGDKGNYGENKYAGGGSVFGVNNGIDQQSLLGHQENSRFFKHHPVPFYHH</sequence>
<accession>A0A9N9N0R2</accession>
<organism evidence="3 4">
    <name type="scientific">Ceutorhynchus assimilis</name>
    <name type="common">cabbage seed weevil</name>
    <dbReference type="NCBI Taxonomy" id="467358"/>
    <lineage>
        <taxon>Eukaryota</taxon>
        <taxon>Metazoa</taxon>
        <taxon>Ecdysozoa</taxon>
        <taxon>Arthropoda</taxon>
        <taxon>Hexapoda</taxon>
        <taxon>Insecta</taxon>
        <taxon>Pterygota</taxon>
        <taxon>Neoptera</taxon>
        <taxon>Endopterygota</taxon>
        <taxon>Coleoptera</taxon>
        <taxon>Polyphaga</taxon>
        <taxon>Cucujiformia</taxon>
        <taxon>Curculionidae</taxon>
        <taxon>Ceutorhynchinae</taxon>
        <taxon>Ceutorhynchus</taxon>
    </lineage>
</organism>
<dbReference type="InterPro" id="IPR031959">
    <property type="entry name" value="DUF4779"/>
</dbReference>
<dbReference type="AlphaFoldDB" id="A0A9N9N0R2"/>
<evidence type="ECO:0000313" key="4">
    <source>
        <dbReference type="Proteomes" id="UP001152799"/>
    </source>
</evidence>
<keyword evidence="4" id="KW-1185">Reference proteome</keyword>
<feature type="compositionally biased region" description="Acidic residues" evidence="1">
    <location>
        <begin position="278"/>
        <end position="287"/>
    </location>
</feature>
<evidence type="ECO:0000313" key="3">
    <source>
        <dbReference type="EMBL" id="CAG9772954.1"/>
    </source>
</evidence>
<keyword evidence="2" id="KW-0732">Signal</keyword>
<dbReference type="Pfam" id="PF16009">
    <property type="entry name" value="DUF4779"/>
    <property type="match status" value="1"/>
</dbReference>
<feature type="compositionally biased region" description="Basic and acidic residues" evidence="1">
    <location>
        <begin position="268"/>
        <end position="277"/>
    </location>
</feature>
<feature type="signal peptide" evidence="2">
    <location>
        <begin position="1"/>
        <end position="23"/>
    </location>
</feature>